<dbReference type="Proteomes" id="UP001177670">
    <property type="component" value="Unassembled WGS sequence"/>
</dbReference>
<name>A0AA40KUZ8_9HYME</name>
<comment type="caution">
    <text evidence="1">The sequence shown here is derived from an EMBL/GenBank/DDBJ whole genome shotgun (WGS) entry which is preliminary data.</text>
</comment>
<organism evidence="1 2">
    <name type="scientific">Melipona bicolor</name>
    <dbReference type="NCBI Taxonomy" id="60889"/>
    <lineage>
        <taxon>Eukaryota</taxon>
        <taxon>Metazoa</taxon>
        <taxon>Ecdysozoa</taxon>
        <taxon>Arthropoda</taxon>
        <taxon>Hexapoda</taxon>
        <taxon>Insecta</taxon>
        <taxon>Pterygota</taxon>
        <taxon>Neoptera</taxon>
        <taxon>Endopterygota</taxon>
        <taxon>Hymenoptera</taxon>
        <taxon>Apocrita</taxon>
        <taxon>Aculeata</taxon>
        <taxon>Apoidea</taxon>
        <taxon>Anthophila</taxon>
        <taxon>Apidae</taxon>
        <taxon>Melipona</taxon>
    </lineage>
</organism>
<evidence type="ECO:0000313" key="2">
    <source>
        <dbReference type="Proteomes" id="UP001177670"/>
    </source>
</evidence>
<gene>
    <name evidence="1" type="ORF">K0M31_011379</name>
</gene>
<accession>A0AA40KUZ8</accession>
<dbReference type="EMBL" id="JAHYIQ010000003">
    <property type="protein sequence ID" value="KAK1133579.1"/>
    <property type="molecule type" value="Genomic_DNA"/>
</dbReference>
<dbReference type="AlphaFoldDB" id="A0AA40KUZ8"/>
<reference evidence="1" key="1">
    <citation type="submission" date="2021-10" db="EMBL/GenBank/DDBJ databases">
        <title>Melipona bicolor Genome sequencing and assembly.</title>
        <authorList>
            <person name="Araujo N.S."/>
            <person name="Arias M.C."/>
        </authorList>
    </citation>
    <scope>NUCLEOTIDE SEQUENCE</scope>
    <source>
        <strain evidence="1">USP_2M_L1-L4_2017</strain>
        <tissue evidence="1">Whole body</tissue>
    </source>
</reference>
<protein>
    <submittedName>
        <fullName evidence="1">Uncharacterized protein</fullName>
    </submittedName>
</protein>
<evidence type="ECO:0000313" key="1">
    <source>
        <dbReference type="EMBL" id="KAK1133579.1"/>
    </source>
</evidence>
<proteinExistence type="predicted"/>
<keyword evidence="2" id="KW-1185">Reference proteome</keyword>
<sequence length="68" mass="7335">MVATVFVELCRKDLLAVEIITGCAWILLQDLTTLLMARPTGHAAAINGLIELADEHFVTFPSSVAIPL</sequence>